<organism evidence="1 2">
    <name type="scientific">Cyanoderma ruficeps</name>
    <name type="common">rufous-capped babbler</name>
    <dbReference type="NCBI Taxonomy" id="181631"/>
    <lineage>
        <taxon>Eukaryota</taxon>
        <taxon>Metazoa</taxon>
        <taxon>Chordata</taxon>
        <taxon>Craniata</taxon>
        <taxon>Vertebrata</taxon>
        <taxon>Euteleostomi</taxon>
        <taxon>Archelosauria</taxon>
        <taxon>Archosauria</taxon>
        <taxon>Dinosauria</taxon>
        <taxon>Saurischia</taxon>
        <taxon>Theropoda</taxon>
        <taxon>Coelurosauria</taxon>
        <taxon>Aves</taxon>
        <taxon>Neognathae</taxon>
        <taxon>Neoaves</taxon>
        <taxon>Telluraves</taxon>
        <taxon>Australaves</taxon>
        <taxon>Passeriformes</taxon>
        <taxon>Sylvioidea</taxon>
        <taxon>Timaliidae</taxon>
        <taxon>Cyanoderma</taxon>
    </lineage>
</organism>
<name>A0A8C3QHA6_9PASS</name>
<reference evidence="1" key="1">
    <citation type="submission" date="2025-08" db="UniProtKB">
        <authorList>
            <consortium name="Ensembl"/>
        </authorList>
    </citation>
    <scope>IDENTIFICATION</scope>
</reference>
<dbReference type="Proteomes" id="UP000694396">
    <property type="component" value="Unplaced"/>
</dbReference>
<protein>
    <submittedName>
        <fullName evidence="1">Uncharacterized protein</fullName>
    </submittedName>
</protein>
<accession>A0A8C3QHA6</accession>
<dbReference type="Ensembl" id="ENSCRFT00000005636.1">
    <property type="protein sequence ID" value="ENSCRFP00000005430.1"/>
    <property type="gene ID" value="ENSCRFG00000004377.1"/>
</dbReference>
<dbReference type="AlphaFoldDB" id="A0A8C3QHA6"/>
<sequence length="111" mass="12935">MIHIEEPQDAELGKCQAFHAQGEDDEELSKARREEFFNPGINYLDPSTSAFANSIWHSSTRWVNHRHQSYEAEFVYREVQVVRIKLEALRELIIRQSQVAESCNTPNPHLL</sequence>
<evidence type="ECO:0000313" key="2">
    <source>
        <dbReference type="Proteomes" id="UP000694396"/>
    </source>
</evidence>
<evidence type="ECO:0000313" key="1">
    <source>
        <dbReference type="Ensembl" id="ENSCRFP00000005430.1"/>
    </source>
</evidence>
<reference evidence="1" key="2">
    <citation type="submission" date="2025-09" db="UniProtKB">
        <authorList>
            <consortium name="Ensembl"/>
        </authorList>
    </citation>
    <scope>IDENTIFICATION</scope>
</reference>
<proteinExistence type="predicted"/>
<keyword evidence="2" id="KW-1185">Reference proteome</keyword>